<proteinExistence type="inferred from homology"/>
<dbReference type="PANTHER" id="PTHR11265:SF0">
    <property type="entry name" value="12S RRNA N4-METHYLCYTIDINE METHYLTRANSFERASE"/>
    <property type="match status" value="1"/>
</dbReference>
<keyword evidence="5 6" id="KW-0949">S-adenosyl-L-methionine</keyword>
<dbReference type="Proteomes" id="UP001164653">
    <property type="component" value="Chromosome"/>
</dbReference>
<dbReference type="GO" id="GO:0005737">
    <property type="term" value="C:cytoplasm"/>
    <property type="evidence" value="ECO:0007669"/>
    <property type="project" value="UniProtKB-SubCell"/>
</dbReference>
<dbReference type="SUPFAM" id="SSF53335">
    <property type="entry name" value="S-adenosyl-L-methionine-dependent methyltransferases"/>
    <property type="match status" value="1"/>
</dbReference>
<evidence type="ECO:0000256" key="1">
    <source>
        <dbReference type="ARBA" id="ARBA00010396"/>
    </source>
</evidence>
<feature type="compositionally biased region" description="Basic and acidic residues" evidence="7">
    <location>
        <begin position="300"/>
        <end position="311"/>
    </location>
</feature>
<feature type="region of interest" description="Disordered" evidence="7">
    <location>
        <begin position="281"/>
        <end position="311"/>
    </location>
</feature>
<comment type="catalytic activity">
    <reaction evidence="6">
        <text>cytidine(1402) in 16S rRNA + S-adenosyl-L-methionine = N(4)-methylcytidine(1402) in 16S rRNA + S-adenosyl-L-homocysteine + H(+)</text>
        <dbReference type="Rhea" id="RHEA:42928"/>
        <dbReference type="Rhea" id="RHEA-COMP:10286"/>
        <dbReference type="Rhea" id="RHEA-COMP:10287"/>
        <dbReference type="ChEBI" id="CHEBI:15378"/>
        <dbReference type="ChEBI" id="CHEBI:57856"/>
        <dbReference type="ChEBI" id="CHEBI:59789"/>
        <dbReference type="ChEBI" id="CHEBI:74506"/>
        <dbReference type="ChEBI" id="CHEBI:82748"/>
        <dbReference type="EC" id="2.1.1.199"/>
    </reaction>
</comment>
<dbReference type="InterPro" id="IPR023397">
    <property type="entry name" value="SAM-dep_MeTrfase_MraW_recog"/>
</dbReference>
<evidence type="ECO:0000313" key="8">
    <source>
        <dbReference type="EMBL" id="WAC10823.1"/>
    </source>
</evidence>
<dbReference type="PIRSF" id="PIRSF004486">
    <property type="entry name" value="MraW"/>
    <property type="match status" value="1"/>
</dbReference>
<reference evidence="8" key="1">
    <citation type="submission" date="2022-11" db="EMBL/GenBank/DDBJ databases">
        <title>Dyadobacter pollutisoli sp. nov., isolated from plastic dumped soil.</title>
        <authorList>
            <person name="Kim J.M."/>
            <person name="Kim K.R."/>
            <person name="Lee J.K."/>
            <person name="Hao L."/>
            <person name="Jeon C.O."/>
        </authorList>
    </citation>
    <scope>NUCLEOTIDE SEQUENCE</scope>
    <source>
        <strain evidence="8">U1</strain>
    </source>
</reference>
<protein>
    <recommendedName>
        <fullName evidence="6">Ribosomal RNA small subunit methyltransferase H</fullName>
        <ecNumber evidence="6">2.1.1.199</ecNumber>
    </recommendedName>
    <alternativeName>
        <fullName evidence="6">16S rRNA m(4)C1402 methyltransferase</fullName>
    </alternativeName>
    <alternativeName>
        <fullName evidence="6">rRNA (cytosine-N(4)-)-methyltransferase RsmH</fullName>
    </alternativeName>
</protein>
<keyword evidence="9" id="KW-1185">Reference proteome</keyword>
<dbReference type="Gene3D" id="3.40.50.150">
    <property type="entry name" value="Vaccinia Virus protein VP39"/>
    <property type="match status" value="1"/>
</dbReference>
<evidence type="ECO:0000256" key="5">
    <source>
        <dbReference type="ARBA" id="ARBA00022691"/>
    </source>
</evidence>
<dbReference type="Gene3D" id="1.10.150.170">
    <property type="entry name" value="Putative methyltransferase TM0872, insert domain"/>
    <property type="match status" value="1"/>
</dbReference>
<organism evidence="8 9">
    <name type="scientific">Dyadobacter pollutisoli</name>
    <dbReference type="NCBI Taxonomy" id="2910158"/>
    <lineage>
        <taxon>Bacteria</taxon>
        <taxon>Pseudomonadati</taxon>
        <taxon>Bacteroidota</taxon>
        <taxon>Cytophagia</taxon>
        <taxon>Cytophagales</taxon>
        <taxon>Spirosomataceae</taxon>
        <taxon>Dyadobacter</taxon>
    </lineage>
</organism>
<keyword evidence="4 6" id="KW-0808">Transferase</keyword>
<dbReference type="HAMAP" id="MF_01007">
    <property type="entry name" value="16SrRNA_methyltr_H"/>
    <property type="match status" value="1"/>
</dbReference>
<feature type="binding site" evidence="6">
    <location>
        <position position="55"/>
    </location>
    <ligand>
        <name>S-adenosyl-L-methionine</name>
        <dbReference type="ChEBI" id="CHEBI:59789"/>
    </ligand>
</feature>
<feature type="binding site" evidence="6">
    <location>
        <position position="101"/>
    </location>
    <ligand>
        <name>S-adenosyl-L-methionine</name>
        <dbReference type="ChEBI" id="CHEBI:59789"/>
    </ligand>
</feature>
<comment type="similarity">
    <text evidence="1 6">Belongs to the methyltransferase superfamily. RsmH family.</text>
</comment>
<gene>
    <name evidence="6 8" type="primary">rsmH</name>
    <name evidence="8" type="ORF">ON006_24145</name>
</gene>
<dbReference type="AlphaFoldDB" id="A0A9E8N7K1"/>
<keyword evidence="6" id="KW-0963">Cytoplasm</keyword>
<feature type="binding site" evidence="6">
    <location>
        <position position="108"/>
    </location>
    <ligand>
        <name>S-adenosyl-L-methionine</name>
        <dbReference type="ChEBI" id="CHEBI:59789"/>
    </ligand>
</feature>
<accession>A0A9E8N7K1</accession>
<evidence type="ECO:0000313" key="9">
    <source>
        <dbReference type="Proteomes" id="UP001164653"/>
    </source>
</evidence>
<dbReference type="KEGG" id="dpf:ON006_24145"/>
<dbReference type="PANTHER" id="PTHR11265">
    <property type="entry name" value="S-ADENOSYL-METHYLTRANSFERASE MRAW"/>
    <property type="match status" value="1"/>
</dbReference>
<dbReference type="EC" id="2.1.1.199" evidence="6"/>
<keyword evidence="3 6" id="KW-0489">Methyltransferase</keyword>
<evidence type="ECO:0000256" key="3">
    <source>
        <dbReference type="ARBA" id="ARBA00022603"/>
    </source>
</evidence>
<comment type="function">
    <text evidence="6">Specifically methylates the N4 position of cytidine in position 1402 (C1402) of 16S rRNA.</text>
</comment>
<evidence type="ECO:0000256" key="2">
    <source>
        <dbReference type="ARBA" id="ARBA00022552"/>
    </source>
</evidence>
<dbReference type="GO" id="GO:0071424">
    <property type="term" value="F:rRNA (cytosine-N4-)-methyltransferase activity"/>
    <property type="evidence" value="ECO:0007669"/>
    <property type="project" value="UniProtKB-UniRule"/>
</dbReference>
<dbReference type="GO" id="GO:0070475">
    <property type="term" value="P:rRNA base methylation"/>
    <property type="evidence" value="ECO:0007669"/>
    <property type="project" value="UniProtKB-UniRule"/>
</dbReference>
<feature type="binding site" evidence="6">
    <location>
        <position position="80"/>
    </location>
    <ligand>
        <name>S-adenosyl-L-methionine</name>
        <dbReference type="ChEBI" id="CHEBI:59789"/>
    </ligand>
</feature>
<dbReference type="Pfam" id="PF01795">
    <property type="entry name" value="Methyltransf_5"/>
    <property type="match status" value="1"/>
</dbReference>
<dbReference type="SUPFAM" id="SSF81799">
    <property type="entry name" value="Putative methyltransferase TM0872, insert domain"/>
    <property type="match status" value="1"/>
</dbReference>
<dbReference type="InterPro" id="IPR002903">
    <property type="entry name" value="RsmH"/>
</dbReference>
<comment type="subcellular location">
    <subcellularLocation>
        <location evidence="6">Cytoplasm</location>
    </subcellularLocation>
</comment>
<evidence type="ECO:0000256" key="4">
    <source>
        <dbReference type="ARBA" id="ARBA00022679"/>
    </source>
</evidence>
<keyword evidence="2 6" id="KW-0698">rRNA processing</keyword>
<dbReference type="EMBL" id="CP112998">
    <property type="protein sequence ID" value="WAC10823.1"/>
    <property type="molecule type" value="Genomic_DNA"/>
</dbReference>
<evidence type="ECO:0000256" key="6">
    <source>
        <dbReference type="HAMAP-Rule" id="MF_01007"/>
    </source>
</evidence>
<dbReference type="NCBIfam" id="TIGR00006">
    <property type="entry name" value="16S rRNA (cytosine(1402)-N(4))-methyltransferase RsmH"/>
    <property type="match status" value="1"/>
</dbReference>
<dbReference type="InterPro" id="IPR029063">
    <property type="entry name" value="SAM-dependent_MTases_sf"/>
</dbReference>
<dbReference type="RefSeq" id="WP_244822585.1">
    <property type="nucleotide sequence ID" value="NZ_CP112998.1"/>
</dbReference>
<name>A0A9E8N7K1_9BACT</name>
<feature type="binding site" evidence="6">
    <location>
        <begin position="36"/>
        <end position="38"/>
    </location>
    <ligand>
        <name>S-adenosyl-L-methionine</name>
        <dbReference type="ChEBI" id="CHEBI:59789"/>
    </ligand>
</feature>
<evidence type="ECO:0000256" key="7">
    <source>
        <dbReference type="SAM" id="MobiDB-lite"/>
    </source>
</evidence>
<sequence length="311" mass="35030">MDPQSTYHEPVMLSECLDGLNIQPEGTYVDVTFGGGGHSRAILENLTTGRLLVFDQDPDAVANAEKFKDDKRFTFIAANFRHIKRYLKLHKAEKVDGVLADLGVSSHQINTPERGFSTRFEADLDMRMNPNGEKTAREVLNVRSTAELQRILGMYGEVTNAKTAAEAIFAARHNSPIETVNDLKGILMRYAPKHRENKYFAQVFQALRIEVNDELSVLEEFLTQIPEVLNPGGRLVVMSYHSLEDRLVKNFIQKGKFDGEVEKDFYGNAIRPLVSVTRKPVEATQEEVARNPRARSAKLRIAEKPEENAGK</sequence>